<dbReference type="AlphaFoldDB" id="A0A845A5T9"/>
<protein>
    <submittedName>
        <fullName evidence="1">Uncharacterized protein</fullName>
    </submittedName>
</protein>
<dbReference type="EMBL" id="WTYH01000001">
    <property type="protein sequence ID" value="MXO94297.1"/>
    <property type="molecule type" value="Genomic_DNA"/>
</dbReference>
<dbReference type="RefSeq" id="WP_131453532.1">
    <property type="nucleotide sequence ID" value="NZ_BMJK01000002.1"/>
</dbReference>
<name>A0A845A5T9_9SPHN</name>
<evidence type="ECO:0000313" key="2">
    <source>
        <dbReference type="Proteomes" id="UP000460626"/>
    </source>
</evidence>
<dbReference type="Proteomes" id="UP000460626">
    <property type="component" value="Unassembled WGS sequence"/>
</dbReference>
<sequence>MLATQPPLHEISVFYWNAFIELNSERPIGMSGSGLIPLTAIRAYAQDYDLDRQEYETFKRIIGAVDNRRQRLIDDKREKEAAKNKKAS</sequence>
<gene>
    <name evidence="1" type="ORF">GRI62_11890</name>
</gene>
<dbReference type="OrthoDB" id="7451058at2"/>
<comment type="caution">
    <text evidence="1">The sequence shown here is derived from an EMBL/GenBank/DDBJ whole genome shotgun (WGS) entry which is preliminary data.</text>
</comment>
<dbReference type="InterPro" id="IPR056919">
    <property type="entry name" value="Phage_TAC_18"/>
</dbReference>
<accession>A0A845A5T9</accession>
<proteinExistence type="predicted"/>
<organism evidence="1 2">
    <name type="scientific">Aurantiacibacter arachoides</name>
    <dbReference type="NCBI Taxonomy" id="1850444"/>
    <lineage>
        <taxon>Bacteria</taxon>
        <taxon>Pseudomonadati</taxon>
        <taxon>Pseudomonadota</taxon>
        <taxon>Alphaproteobacteria</taxon>
        <taxon>Sphingomonadales</taxon>
        <taxon>Erythrobacteraceae</taxon>
        <taxon>Aurantiacibacter</taxon>
    </lineage>
</organism>
<keyword evidence="2" id="KW-1185">Reference proteome</keyword>
<reference evidence="1 2" key="1">
    <citation type="submission" date="2019-12" db="EMBL/GenBank/DDBJ databases">
        <title>Genomic-based taxomic classification of the family Erythrobacteraceae.</title>
        <authorList>
            <person name="Xu L."/>
        </authorList>
    </citation>
    <scope>NUCLEOTIDE SEQUENCE [LARGE SCALE GENOMIC DNA]</scope>
    <source>
        <strain evidence="1 2">RC4-10-4</strain>
    </source>
</reference>
<dbReference type="Pfam" id="PF23812">
    <property type="entry name" value="Phage_TAC_18"/>
    <property type="match status" value="1"/>
</dbReference>
<evidence type="ECO:0000313" key="1">
    <source>
        <dbReference type="EMBL" id="MXO94297.1"/>
    </source>
</evidence>